<keyword evidence="1" id="KW-0378">Hydrolase</keyword>
<dbReference type="AlphaFoldDB" id="K1UKV4"/>
<proteinExistence type="predicted"/>
<keyword evidence="1" id="KW-0540">Nuclease</keyword>
<organism evidence="1">
    <name type="scientific">human gut metagenome</name>
    <dbReference type="NCBI Taxonomy" id="408170"/>
    <lineage>
        <taxon>unclassified sequences</taxon>
        <taxon>metagenomes</taxon>
        <taxon>organismal metagenomes</taxon>
    </lineage>
</organism>
<feature type="non-terminal residue" evidence="1">
    <location>
        <position position="1"/>
    </location>
</feature>
<keyword evidence="1" id="KW-0255">Endonuclease</keyword>
<name>K1UKV4_9ZZZZ</name>
<gene>
    <name evidence="1" type="ORF">LEA_06932</name>
</gene>
<evidence type="ECO:0000313" key="1">
    <source>
        <dbReference type="EMBL" id="EKC72066.1"/>
    </source>
</evidence>
<accession>K1UKV4</accession>
<protein>
    <submittedName>
        <fullName evidence="1">Restriction endonuclease</fullName>
    </submittedName>
</protein>
<comment type="caution">
    <text evidence="1">The sequence shown here is derived from an EMBL/GenBank/DDBJ whole genome shotgun (WGS) entry which is preliminary data.</text>
</comment>
<sequence>EHEVALYWIKRNRRCIGYISRESVKKNVLDISRPKVFIPEAYGAGESFPHQIIGIPEIASADSACSQSYLYVAFGTKTEVENFAKYLHTKFLRVLVSASKVSQHAMSKVYRFVPVENFTAYSDIDWSKSIPEIDTQLYAKYGLTAEEIDFIESMIKPME</sequence>
<dbReference type="EMBL" id="AJWY01004547">
    <property type="protein sequence ID" value="EKC72066.1"/>
    <property type="molecule type" value="Genomic_DNA"/>
</dbReference>
<reference evidence="1" key="1">
    <citation type="journal article" date="2013" name="Environ. Microbiol.">
        <title>Microbiota from the distal guts of lean and obese adolescents exhibit partial functional redundancy besides clear differences in community structure.</title>
        <authorList>
            <person name="Ferrer M."/>
            <person name="Ruiz A."/>
            <person name="Lanza F."/>
            <person name="Haange S.B."/>
            <person name="Oberbach A."/>
            <person name="Till H."/>
            <person name="Bargiela R."/>
            <person name="Campoy C."/>
            <person name="Segura M.T."/>
            <person name="Richter M."/>
            <person name="von Bergen M."/>
            <person name="Seifert J."/>
            <person name="Suarez A."/>
        </authorList>
    </citation>
    <scope>NUCLEOTIDE SEQUENCE</scope>
</reference>
<dbReference type="GO" id="GO:0004519">
    <property type="term" value="F:endonuclease activity"/>
    <property type="evidence" value="ECO:0007669"/>
    <property type="project" value="UniProtKB-KW"/>
</dbReference>